<reference evidence="1" key="2">
    <citation type="submission" date="2021-03" db="UniProtKB">
        <authorList>
            <consortium name="EnsemblPlants"/>
        </authorList>
    </citation>
    <scope>IDENTIFICATION</scope>
</reference>
<protein>
    <submittedName>
        <fullName evidence="1">Uncharacterized protein</fullName>
    </submittedName>
</protein>
<keyword evidence="2" id="KW-1185">Reference proteome</keyword>
<dbReference type="EMBL" id="UZAU01000689">
    <property type="status" value="NOT_ANNOTATED_CDS"/>
    <property type="molecule type" value="Genomic_DNA"/>
</dbReference>
<organism evidence="1 2">
    <name type="scientific">Cannabis sativa</name>
    <name type="common">Hemp</name>
    <name type="synonym">Marijuana</name>
    <dbReference type="NCBI Taxonomy" id="3483"/>
    <lineage>
        <taxon>Eukaryota</taxon>
        <taxon>Viridiplantae</taxon>
        <taxon>Streptophyta</taxon>
        <taxon>Embryophyta</taxon>
        <taxon>Tracheophyta</taxon>
        <taxon>Spermatophyta</taxon>
        <taxon>Magnoliopsida</taxon>
        <taxon>eudicotyledons</taxon>
        <taxon>Gunneridae</taxon>
        <taxon>Pentapetalae</taxon>
        <taxon>rosids</taxon>
        <taxon>fabids</taxon>
        <taxon>Rosales</taxon>
        <taxon>Cannabaceae</taxon>
        <taxon>Cannabis</taxon>
    </lineage>
</organism>
<name>A0A803QBX7_CANSA</name>
<sequence>MTTILKSYGRLYVHTRSYGAKSSKKGPKKLASLEEVMKGPVIYKKFTCRSNRWEANELYSTLTYAHQLQKVVTVVGIKPLGSGVYHHLPRDEETPNHNYNGFGAWNQTHLMSEAMLPLQDYFIELFISFA</sequence>
<dbReference type="AlphaFoldDB" id="A0A803QBX7"/>
<accession>A0A803QBX7</accession>
<proteinExistence type="predicted"/>
<evidence type="ECO:0000313" key="2">
    <source>
        <dbReference type="Proteomes" id="UP000596661"/>
    </source>
</evidence>
<dbReference type="EnsemblPlants" id="evm.model.08.648">
    <property type="protein sequence ID" value="cds.evm.model.08.648"/>
    <property type="gene ID" value="evm.TU.08.648"/>
</dbReference>
<evidence type="ECO:0000313" key="1">
    <source>
        <dbReference type="EnsemblPlants" id="cds.evm.model.08.648"/>
    </source>
</evidence>
<dbReference type="Gramene" id="evm.model.08.648">
    <property type="protein sequence ID" value="cds.evm.model.08.648"/>
    <property type="gene ID" value="evm.TU.08.648"/>
</dbReference>
<dbReference type="Proteomes" id="UP000596661">
    <property type="component" value="Chromosome 8"/>
</dbReference>
<reference evidence="1" key="1">
    <citation type="submission" date="2018-11" db="EMBL/GenBank/DDBJ databases">
        <authorList>
            <person name="Grassa J C."/>
        </authorList>
    </citation>
    <scope>NUCLEOTIDE SEQUENCE [LARGE SCALE GENOMIC DNA]</scope>
</reference>